<name>A0A9D2BRF0_9BACT</name>
<dbReference type="SUPFAM" id="SSF160574">
    <property type="entry name" value="BT0923-like"/>
    <property type="match status" value="2"/>
</dbReference>
<dbReference type="InterPro" id="IPR021533">
    <property type="entry name" value="PepSY-like"/>
</dbReference>
<evidence type="ECO:0000313" key="4">
    <source>
        <dbReference type="Proteomes" id="UP000823847"/>
    </source>
</evidence>
<feature type="domain" description="Putative beta-lactamase-inhibitor-like PepSY-like" evidence="2">
    <location>
        <begin position="60"/>
        <end position="148"/>
    </location>
</feature>
<dbReference type="Gene3D" id="3.10.450.360">
    <property type="match status" value="2"/>
</dbReference>
<protein>
    <submittedName>
        <fullName evidence="3">PepSY-like domain-containing protein</fullName>
    </submittedName>
</protein>
<reference evidence="3" key="2">
    <citation type="submission" date="2021-04" db="EMBL/GenBank/DDBJ databases">
        <authorList>
            <person name="Gilroy R."/>
        </authorList>
    </citation>
    <scope>NUCLEOTIDE SEQUENCE</scope>
    <source>
        <strain evidence="3">ChiHecec2B26-12326</strain>
    </source>
</reference>
<sequence>MKTKVWMMATALVCGSFAFTACDDDDDDNYQPESVVTKAFDTKYPSAQRVSWEYESGFAKAEFYDGVYEVEAWFDPQGNWLLTETDLPYMALPQAVKDAFESSAYANWQVEDVDKIEQPDNGTYYILDLENGERDADLHYSEGGVLIKELTDGNTSDKPHVPTVTPNSIRDEVLKMYPDATIFEIDRDGRGYEVEILHEYIHKEVWFDSNIQWLYTEWEIFASQAPDVVMNALQASQYASYWIDDVHVIQRADGLFYEFELEQGGRDITVLFSEEGNLVNG</sequence>
<dbReference type="PROSITE" id="PS51257">
    <property type="entry name" value="PROKAR_LIPOPROTEIN"/>
    <property type="match status" value="1"/>
</dbReference>
<dbReference type="Pfam" id="PF11396">
    <property type="entry name" value="PepSY_like"/>
    <property type="match status" value="3"/>
</dbReference>
<reference evidence="3" key="1">
    <citation type="journal article" date="2021" name="PeerJ">
        <title>Extensive microbial diversity within the chicken gut microbiome revealed by metagenomics and culture.</title>
        <authorList>
            <person name="Gilroy R."/>
            <person name="Ravi A."/>
            <person name="Getino M."/>
            <person name="Pursley I."/>
            <person name="Horton D.L."/>
            <person name="Alikhan N.F."/>
            <person name="Baker D."/>
            <person name="Gharbi K."/>
            <person name="Hall N."/>
            <person name="Watson M."/>
            <person name="Adriaenssens E.M."/>
            <person name="Foster-Nyarko E."/>
            <person name="Jarju S."/>
            <person name="Secka A."/>
            <person name="Antonio M."/>
            <person name="Oren A."/>
            <person name="Chaudhuri R.R."/>
            <person name="La Ragione R."/>
            <person name="Hildebrand F."/>
            <person name="Pallen M.J."/>
        </authorList>
    </citation>
    <scope>NUCLEOTIDE SEQUENCE</scope>
    <source>
        <strain evidence="3">ChiHecec2B26-12326</strain>
    </source>
</reference>
<evidence type="ECO:0000313" key="3">
    <source>
        <dbReference type="EMBL" id="HIX87056.1"/>
    </source>
</evidence>
<dbReference type="EMBL" id="DXEN01000080">
    <property type="protein sequence ID" value="HIX87056.1"/>
    <property type="molecule type" value="Genomic_DNA"/>
</dbReference>
<feature type="signal peptide" evidence="1">
    <location>
        <begin position="1"/>
        <end position="20"/>
    </location>
</feature>
<gene>
    <name evidence="3" type="ORF">H9848_10700</name>
</gene>
<proteinExistence type="predicted"/>
<dbReference type="Proteomes" id="UP000823847">
    <property type="component" value="Unassembled WGS sequence"/>
</dbReference>
<accession>A0A9D2BRF0</accession>
<keyword evidence="1" id="KW-0732">Signal</keyword>
<organism evidence="3 4">
    <name type="scientific">Candidatus Parabacteroides intestinigallinarum</name>
    <dbReference type="NCBI Taxonomy" id="2838722"/>
    <lineage>
        <taxon>Bacteria</taxon>
        <taxon>Pseudomonadati</taxon>
        <taxon>Bacteroidota</taxon>
        <taxon>Bacteroidia</taxon>
        <taxon>Bacteroidales</taxon>
        <taxon>Tannerellaceae</taxon>
        <taxon>Parabacteroides</taxon>
    </lineage>
</organism>
<comment type="caution">
    <text evidence="3">The sequence shown here is derived from an EMBL/GenBank/DDBJ whole genome shotgun (WGS) entry which is preliminary data.</text>
</comment>
<feature type="domain" description="Putative beta-lactamase-inhibitor-like PepSY-like" evidence="2">
    <location>
        <begin position="163"/>
        <end position="196"/>
    </location>
</feature>
<feature type="chain" id="PRO_5039116723" evidence="1">
    <location>
        <begin position="21"/>
        <end position="281"/>
    </location>
</feature>
<evidence type="ECO:0000256" key="1">
    <source>
        <dbReference type="SAM" id="SignalP"/>
    </source>
</evidence>
<dbReference type="AlphaFoldDB" id="A0A9D2BRF0"/>
<evidence type="ECO:0000259" key="2">
    <source>
        <dbReference type="Pfam" id="PF11396"/>
    </source>
</evidence>
<feature type="domain" description="Putative beta-lactamase-inhibitor-like PepSY-like" evidence="2">
    <location>
        <begin position="203"/>
        <end position="279"/>
    </location>
</feature>